<keyword evidence="6" id="KW-0539">Nucleus</keyword>
<dbReference type="InterPro" id="IPR011990">
    <property type="entry name" value="TPR-like_helical_dom_sf"/>
</dbReference>
<keyword evidence="11" id="KW-1185">Reference proteome</keyword>
<evidence type="ECO:0000256" key="7">
    <source>
        <dbReference type="PROSITE-ProRule" id="PRU00339"/>
    </source>
</evidence>
<feature type="region of interest" description="Disordered" evidence="8">
    <location>
        <begin position="1361"/>
        <end position="1497"/>
    </location>
</feature>
<feature type="compositionally biased region" description="Basic and acidic residues" evidence="8">
    <location>
        <begin position="592"/>
        <end position="608"/>
    </location>
</feature>
<evidence type="ECO:0000256" key="5">
    <source>
        <dbReference type="ARBA" id="ARBA00022803"/>
    </source>
</evidence>
<dbReference type="PANTHER" id="PTHR12601">
    <property type="entry name" value="EUKARYOTIC TRANSLATION INITIATION FACTOR 3 SUBUNIT EIF-3"/>
    <property type="match status" value="1"/>
</dbReference>
<feature type="repeat" description="TPR" evidence="7">
    <location>
        <begin position="879"/>
        <end position="912"/>
    </location>
</feature>
<feature type="compositionally biased region" description="Polar residues" evidence="8">
    <location>
        <begin position="126"/>
        <end position="138"/>
    </location>
</feature>
<feature type="compositionally biased region" description="Basic and acidic residues" evidence="8">
    <location>
        <begin position="1367"/>
        <end position="1379"/>
    </location>
</feature>
<feature type="compositionally biased region" description="Basic and acidic residues" evidence="8">
    <location>
        <begin position="1456"/>
        <end position="1486"/>
    </location>
</feature>
<dbReference type="Pfam" id="PF12807">
    <property type="entry name" value="eIF3_p135"/>
    <property type="match status" value="1"/>
</dbReference>
<evidence type="ECO:0000256" key="8">
    <source>
        <dbReference type="SAM" id="MobiDB-lite"/>
    </source>
</evidence>
<keyword evidence="3" id="KW-0963">Cytoplasm</keyword>
<dbReference type="GO" id="GO:0019750">
    <property type="term" value="P:chloroplast localization"/>
    <property type="evidence" value="ECO:0007669"/>
    <property type="project" value="UniProtKB-ARBA"/>
</dbReference>
<dbReference type="PROSITE" id="PS51823">
    <property type="entry name" value="CLU"/>
    <property type="match status" value="1"/>
</dbReference>
<dbReference type="OMA" id="VPTIAPW"/>
<dbReference type="EnsemblPlants" id="Kaladp0066s0089.1.v1.1">
    <property type="protein sequence ID" value="Kaladp0066s0089.1.v1.1"/>
    <property type="gene ID" value="Kaladp0066s0089.v1.1"/>
</dbReference>
<keyword evidence="4" id="KW-0677">Repeat</keyword>
<evidence type="ECO:0000256" key="2">
    <source>
        <dbReference type="ARBA" id="ARBA00004514"/>
    </source>
</evidence>
<feature type="compositionally biased region" description="Polar residues" evidence="8">
    <location>
        <begin position="1393"/>
        <end position="1411"/>
    </location>
</feature>
<evidence type="ECO:0000259" key="9">
    <source>
        <dbReference type="PROSITE" id="PS51823"/>
    </source>
</evidence>
<feature type="region of interest" description="Disordered" evidence="8">
    <location>
        <begin position="126"/>
        <end position="173"/>
    </location>
</feature>
<dbReference type="Gramene" id="Kaladp0066s0089.1.v1.1">
    <property type="protein sequence ID" value="Kaladp0066s0089.1.v1.1"/>
    <property type="gene ID" value="Kaladp0066s0089.v1.1"/>
</dbReference>
<dbReference type="Gene3D" id="1.25.40.10">
    <property type="entry name" value="Tetratricopeptide repeat domain"/>
    <property type="match status" value="2"/>
</dbReference>
<organism evidence="10 11">
    <name type="scientific">Kalanchoe fedtschenkoi</name>
    <name type="common">Lavender scallops</name>
    <name type="synonym">South American air plant</name>
    <dbReference type="NCBI Taxonomy" id="63787"/>
    <lineage>
        <taxon>Eukaryota</taxon>
        <taxon>Viridiplantae</taxon>
        <taxon>Streptophyta</taxon>
        <taxon>Embryophyta</taxon>
        <taxon>Tracheophyta</taxon>
        <taxon>Spermatophyta</taxon>
        <taxon>Magnoliopsida</taxon>
        <taxon>eudicotyledons</taxon>
        <taxon>Gunneridae</taxon>
        <taxon>Pentapetalae</taxon>
        <taxon>Saxifragales</taxon>
        <taxon>Crassulaceae</taxon>
        <taxon>Kalanchoe</taxon>
    </lineage>
</organism>
<proteinExistence type="predicted"/>
<dbReference type="InterPro" id="IPR025697">
    <property type="entry name" value="CLU_dom"/>
</dbReference>
<feature type="compositionally biased region" description="Polar residues" evidence="8">
    <location>
        <begin position="627"/>
        <end position="644"/>
    </location>
</feature>
<protein>
    <recommendedName>
        <fullName evidence="9">Clu domain-containing protein</fullName>
    </recommendedName>
</protein>
<evidence type="ECO:0000256" key="3">
    <source>
        <dbReference type="ARBA" id="ARBA00022490"/>
    </source>
</evidence>
<evidence type="ECO:0000313" key="11">
    <source>
        <dbReference type="Proteomes" id="UP000594263"/>
    </source>
</evidence>
<reference evidence="10" key="1">
    <citation type="submission" date="2021-01" db="UniProtKB">
        <authorList>
            <consortium name="EnsemblPlants"/>
        </authorList>
    </citation>
    <scope>IDENTIFICATION</scope>
</reference>
<dbReference type="GO" id="GO:0003729">
    <property type="term" value="F:mRNA binding"/>
    <property type="evidence" value="ECO:0007669"/>
    <property type="project" value="UniProtKB-ARBA"/>
</dbReference>
<name>A0A7N0UFX1_KALFE</name>
<dbReference type="PROSITE" id="PS50005">
    <property type="entry name" value="TPR"/>
    <property type="match status" value="1"/>
</dbReference>
<dbReference type="GO" id="GO:0005634">
    <property type="term" value="C:nucleus"/>
    <property type="evidence" value="ECO:0007669"/>
    <property type="project" value="UniProtKB-SubCell"/>
</dbReference>
<evidence type="ECO:0000256" key="6">
    <source>
        <dbReference type="ARBA" id="ARBA00023242"/>
    </source>
</evidence>
<evidence type="ECO:0000256" key="4">
    <source>
        <dbReference type="ARBA" id="ARBA00022737"/>
    </source>
</evidence>
<comment type="subcellular location">
    <subcellularLocation>
        <location evidence="2">Cytoplasm</location>
        <location evidence="2">Cytosol</location>
    </subcellularLocation>
    <subcellularLocation>
        <location evidence="1">Nucleus</location>
    </subcellularLocation>
</comment>
<dbReference type="Pfam" id="PF13424">
    <property type="entry name" value="TPR_12"/>
    <property type="match status" value="2"/>
</dbReference>
<dbReference type="SUPFAM" id="SSF48452">
    <property type="entry name" value="TPR-like"/>
    <property type="match status" value="1"/>
</dbReference>
<dbReference type="GO" id="GO:0005829">
    <property type="term" value="C:cytosol"/>
    <property type="evidence" value="ECO:0007669"/>
    <property type="project" value="UniProtKB-SubCell"/>
</dbReference>
<dbReference type="Pfam" id="PF15044">
    <property type="entry name" value="CLU_N"/>
    <property type="match status" value="1"/>
</dbReference>
<dbReference type="InterPro" id="IPR019734">
    <property type="entry name" value="TPR_rpt"/>
</dbReference>
<dbReference type="InterPro" id="IPR033646">
    <property type="entry name" value="CLU-central"/>
</dbReference>
<feature type="region of interest" description="Disordered" evidence="8">
    <location>
        <begin position="592"/>
        <end position="662"/>
    </location>
</feature>
<keyword evidence="5 7" id="KW-0802">TPR repeat</keyword>
<accession>A0A7N0UFX1</accession>
<dbReference type="Proteomes" id="UP000594263">
    <property type="component" value="Unplaced"/>
</dbReference>
<evidence type="ECO:0000313" key="10">
    <source>
        <dbReference type="EnsemblPlants" id="Kaladp0066s0089.1.v1.1"/>
    </source>
</evidence>
<dbReference type="InterPro" id="IPR027523">
    <property type="entry name" value="CLU_prot"/>
</dbReference>
<dbReference type="InterPro" id="IPR028275">
    <property type="entry name" value="CLU_N"/>
</dbReference>
<feature type="domain" description="Clu" evidence="9">
    <location>
        <begin position="319"/>
        <end position="596"/>
    </location>
</feature>
<evidence type="ECO:0000256" key="1">
    <source>
        <dbReference type="ARBA" id="ARBA00004123"/>
    </source>
</evidence>
<sequence>MAPKNSGRGKTKGDKKKKEEKVLPVVLDITVNLPDETNVVLKGISTDKIIDVRRLLSVNTLTCHITNYSLTHEMRGPRLKDSVDVSALKPCILTLVEEDYDHDRSTAQVRRLLDIVACTTCFGPSTKSDSAKNASGVQEITAASGGKKKKTGKVAEKTNGHMSPPELPSPTKEALAEGEGELNNSCPKLGCFYDFFSLSHLTPPLQHVRKVERRLDSEIPADAHLFSLEVKLCNGKLAYVEACRKGFFTVGKRPGFGHNLVDLLRQLSRAFDMAYDGLMKAFSERNKFGNLPYGFRANTWLIPPVTAQLPWVFPSLPMEDECWGGNGGGLGRDGKSDLIPWAEEFAFLSSMACQTAEERQIRDRRAFLLHSLFVDVAIFRAITALQHVMGKQERNHPIGNGVVLFAERVGDLSIKVFKDVSDASCKVDTKIDGVLATGMDQLKLRERNLLKGITADENTAAHDIATLGVINVRHCGYLTVVKVERKESIEEIAPYQSIELLDQPEGGANALNVNSLRMLLHERTTSSDHSKPTAQSQITEHKELNVAQGFVERLLEESLTKLKEEDMEQDDFVRWELGACWIQHLQDLNNTEKNKKSSNEQAKNEIKVEGLGTPLKSLKNSKKKTDVTSLKVPSQTPNNDSAVTNGDVEDGASMHSQIDSNGEENELALKSMLPDSAFTRLKESGTGLHSKVQLSEKLSHVQSLCIHEMIVRAFKHILQAVIAAVSETKEIAVSVAAALNLMLGVPHAGESTQSCLIHPLAWKWLETFLTKRYNWDISSLNYRDIRKFAILRGLCHKVGIELVPRDFNMDAPKPFHKVDIVSLVPVHKQAACSSADGRQLLESSKTALDKGKLEDAVGYGTKALAKLVAVCGPYHRMTAGAYSLLAVVLYHTGDFNQATIYQQKALDINERELGLDHPDTMKSYGDLAVFYYRLQHTELALKYVKRALYLLHLTCGPSHPNTAATYINVAMMEEGLGNVHVALRYLHKALKCNQQLLGPDHIQTAASYHAIAIALSLMEAYPLSVQHEQTTLQILRAKLGPDDLRTQDAAAWLEYFESKAFEQQEAARNGTRKPDASIASKGHLSVSDLLDYINPNNNEAKSRDAAAAKRKSNILKVKAKPIEGLGPVSSDESVKDILRESSDEEKQITEPEVTVVEGESIVPVQSEQLAVQEVFEEKGNAFNEISSVTHAEGEDGWQPVQRPRSSGFYSRRVRQRRAHVGKVYAHMKKDVQIEGDNARIHHTYQANKYYLVKKRTMSPGSYTDYYTAKTSSQSAKFGRRFVKAVAYRVKSTPSAQSAAVLASDAGEEPLSFALESGQTSASDAVGSISQRSAIVSLGKSPSYKEVALAPPGSIGILQARVTQPENQEPKEKDSRKDDNSSATSVKMEDQEDNPSLITASQFNKENAVTNSADEEEKQSDLPVSAGAEVVAEEQVDGDYVPNTIGDPKSQSDVLEADSRSDSSMEVRDDIKEKSLDTHSCESREYPSSKLSASAAPFNPSPAVARATTVAMNIALPAGPAWPMNMTLHPRPLPVYPAINQMCSSPHHPYPSPPPTPNMMHPVPFIYPPYSQAQPIPTSFPSSPFHVNHFAWQCNNPSEYAHGTVWPVSRPIDIPVSPPISEPHLDCLLEQKTQIEITENASPTIILSVDMNGVNEEDSIPMPDEADIVNKLPEFGSDNETNIVSLESSGCITAKSESTEPRNLNANGGSSIDNHITMNPWNMEGERTVNVIIRSRRNKKQTLRLPLSLLGRPFGCQRFKVAYSRVVRGSESPKYLNAPSNEETRAVAI</sequence>
<dbReference type="CDD" id="cd15466">
    <property type="entry name" value="CLU-central"/>
    <property type="match status" value="1"/>
</dbReference>
<dbReference type="SMART" id="SM00028">
    <property type="entry name" value="TPR"/>
    <property type="match status" value="3"/>
</dbReference>
<dbReference type="FunFam" id="1.25.40.10:FF:000024">
    <property type="entry name" value="Tetratricopeptide repeat (TPR)-like superfamily protein"/>
    <property type="match status" value="1"/>
</dbReference>
<dbReference type="PANTHER" id="PTHR12601:SF17">
    <property type="entry name" value="PROTEIN REDUCED CHLOROPLAST COVERAGE 1"/>
    <property type="match status" value="1"/>
</dbReference>